<dbReference type="GeneID" id="76205702"/>
<keyword evidence="2" id="KW-1185">Reference proteome</keyword>
<gene>
    <name evidence="1" type="ORF">Vsou_01490</name>
</gene>
<evidence type="ECO:0000313" key="2">
    <source>
        <dbReference type="Proteomes" id="UP001060771"/>
    </source>
</evidence>
<protein>
    <submittedName>
        <fullName evidence="1">Uncharacterized protein</fullName>
    </submittedName>
</protein>
<accession>A0ABN6SM72</accession>
<reference evidence="2" key="1">
    <citation type="submission" date="2022-09" db="EMBL/GenBank/DDBJ databases">
        <title>Complete genome sequence of Vulcanisaeta souniana.</title>
        <authorList>
            <person name="Kato S."/>
            <person name="Itoh T."/>
            <person name="Ohkuma M."/>
        </authorList>
    </citation>
    <scope>NUCLEOTIDE SEQUENCE [LARGE SCALE GENOMIC DNA]</scope>
    <source>
        <strain evidence="2">JCM 11219</strain>
    </source>
</reference>
<evidence type="ECO:0000313" key="1">
    <source>
        <dbReference type="EMBL" id="BDR91056.1"/>
    </source>
</evidence>
<dbReference type="RefSeq" id="WP_188603521.1">
    <property type="nucleotide sequence ID" value="NZ_AP026830.1"/>
</dbReference>
<dbReference type="Proteomes" id="UP001060771">
    <property type="component" value="Chromosome"/>
</dbReference>
<name>A0ABN6SM72_9CREN</name>
<proteinExistence type="predicted"/>
<organism evidence="1 2">
    <name type="scientific">Vulcanisaeta souniana JCM 11219</name>
    <dbReference type="NCBI Taxonomy" id="1293586"/>
    <lineage>
        <taxon>Archaea</taxon>
        <taxon>Thermoproteota</taxon>
        <taxon>Thermoprotei</taxon>
        <taxon>Thermoproteales</taxon>
        <taxon>Thermoproteaceae</taxon>
        <taxon>Vulcanisaeta</taxon>
    </lineage>
</organism>
<dbReference type="EMBL" id="AP026830">
    <property type="protein sequence ID" value="BDR91056.1"/>
    <property type="molecule type" value="Genomic_DNA"/>
</dbReference>
<sequence>MLRNERYQALTPRGYREGTFGQMHVPDTLVWETLWVGDYIKHVFR</sequence>